<dbReference type="Proteomes" id="UP000812966">
    <property type="component" value="Unassembled WGS sequence"/>
</dbReference>
<comment type="caution">
    <text evidence="1">The sequence shown here is derived from an EMBL/GenBank/DDBJ whole genome shotgun (WGS) entry which is preliminary data.</text>
</comment>
<organism evidence="1 2">
    <name type="scientific">Filobasidium floriforme</name>
    <dbReference type="NCBI Taxonomy" id="5210"/>
    <lineage>
        <taxon>Eukaryota</taxon>
        <taxon>Fungi</taxon>
        <taxon>Dikarya</taxon>
        <taxon>Basidiomycota</taxon>
        <taxon>Agaricomycotina</taxon>
        <taxon>Tremellomycetes</taxon>
        <taxon>Filobasidiales</taxon>
        <taxon>Filobasidiaceae</taxon>
        <taxon>Filobasidium</taxon>
    </lineage>
</organism>
<dbReference type="SUPFAM" id="SSF69118">
    <property type="entry name" value="AhpD-like"/>
    <property type="match status" value="1"/>
</dbReference>
<proteinExistence type="predicted"/>
<dbReference type="AlphaFoldDB" id="A0A8K0JHY0"/>
<reference evidence="1" key="1">
    <citation type="submission" date="2020-04" db="EMBL/GenBank/DDBJ databases">
        <title>Analysis of mating type loci in Filobasidium floriforme.</title>
        <authorList>
            <person name="Nowrousian M."/>
        </authorList>
    </citation>
    <scope>NUCLEOTIDE SEQUENCE</scope>
    <source>
        <strain evidence="1">CBS 6242</strain>
    </source>
</reference>
<dbReference type="Gene3D" id="1.20.1290.10">
    <property type="entry name" value="AhpD-like"/>
    <property type="match status" value="1"/>
</dbReference>
<name>A0A8K0JHY0_9TREE</name>
<evidence type="ECO:0000313" key="1">
    <source>
        <dbReference type="EMBL" id="KAG7530210.1"/>
    </source>
</evidence>
<gene>
    <name evidence="1" type="ORF">FFLO_05203</name>
</gene>
<accession>A0A8K0JHY0</accession>
<evidence type="ECO:0000313" key="2">
    <source>
        <dbReference type="Proteomes" id="UP000812966"/>
    </source>
</evidence>
<sequence>MSAKTAASSVRLSESLKALIAAPHALGSAIPAPPRPAFQGLFNKISSTAEKNGAKNDVWLTLSTGALVTVNSPASLCELYDFASEKRGKDLKEQIRIAAIMREVGLKCIGKPWSSRTINALGALRAHLSEDVKAGLSTESLRQPTEHNVNAAQIKARSLWDGIYEPHASKLLAKLAQSHPDLPVHILSSHYGPLFSDPVDTFPEGHYKIGRVLTSVVAIACLRAQQGVGPQLTSHVFGLKKALLEGGGADGEAVVEGQEWLTSDEGVKWALDSVDGIAEVVVGRGKSSFAGAPGDEVKAKL</sequence>
<protein>
    <submittedName>
        <fullName evidence="1">Uncharacterized protein</fullName>
    </submittedName>
</protein>
<dbReference type="PANTHER" id="PTHR28180:SF2">
    <property type="entry name" value="PEROXISOMAL PROTEIN 2"/>
    <property type="match status" value="1"/>
</dbReference>
<keyword evidence="2" id="KW-1185">Reference proteome</keyword>
<dbReference type="InterPro" id="IPR029032">
    <property type="entry name" value="AhpD-like"/>
</dbReference>
<dbReference type="PANTHER" id="PTHR28180">
    <property type="entry name" value="CONSERVED MITOCHONDRIAL PROTEIN-RELATED"/>
    <property type="match status" value="1"/>
</dbReference>
<dbReference type="InterPro" id="IPR052999">
    <property type="entry name" value="PTS1_Protein"/>
</dbReference>
<dbReference type="EMBL" id="JABELV010000125">
    <property type="protein sequence ID" value="KAG7530210.1"/>
    <property type="molecule type" value="Genomic_DNA"/>
</dbReference>